<dbReference type="InterPro" id="IPR043504">
    <property type="entry name" value="Peptidase_S1_PA_chymotrypsin"/>
</dbReference>
<dbReference type="STRING" id="240159.A0A4U5U431"/>
<organism evidence="4 5">
    <name type="scientific">Collichthys lucidus</name>
    <name type="common">Big head croaker</name>
    <name type="synonym">Sciaena lucida</name>
    <dbReference type="NCBI Taxonomy" id="240159"/>
    <lineage>
        <taxon>Eukaryota</taxon>
        <taxon>Metazoa</taxon>
        <taxon>Chordata</taxon>
        <taxon>Craniata</taxon>
        <taxon>Vertebrata</taxon>
        <taxon>Euteleostomi</taxon>
        <taxon>Actinopterygii</taxon>
        <taxon>Neopterygii</taxon>
        <taxon>Teleostei</taxon>
        <taxon>Neoteleostei</taxon>
        <taxon>Acanthomorphata</taxon>
        <taxon>Eupercaria</taxon>
        <taxon>Sciaenidae</taxon>
        <taxon>Collichthys</taxon>
    </lineage>
</organism>
<dbReference type="InterPro" id="IPR001254">
    <property type="entry name" value="Trypsin_dom"/>
</dbReference>
<dbReference type="PROSITE" id="PS50240">
    <property type="entry name" value="TRYPSIN_DOM"/>
    <property type="match status" value="1"/>
</dbReference>
<dbReference type="EMBL" id="CM014080">
    <property type="protein sequence ID" value="TKS68580.1"/>
    <property type="molecule type" value="Genomic_DNA"/>
</dbReference>
<dbReference type="Gene3D" id="2.40.10.10">
    <property type="entry name" value="Trypsin-like serine proteases"/>
    <property type="match status" value="1"/>
</dbReference>
<dbReference type="SUPFAM" id="SSF50494">
    <property type="entry name" value="Trypsin-like serine proteases"/>
    <property type="match status" value="1"/>
</dbReference>
<evidence type="ECO:0000313" key="5">
    <source>
        <dbReference type="Proteomes" id="UP000298787"/>
    </source>
</evidence>
<dbReference type="GO" id="GO:0006508">
    <property type="term" value="P:proteolysis"/>
    <property type="evidence" value="ECO:0007669"/>
    <property type="project" value="InterPro"/>
</dbReference>
<dbReference type="InterPro" id="IPR001314">
    <property type="entry name" value="Peptidase_S1A"/>
</dbReference>
<feature type="domain" description="Peptidase S1" evidence="3">
    <location>
        <begin position="62"/>
        <end position="269"/>
    </location>
</feature>
<evidence type="ECO:0000256" key="1">
    <source>
        <dbReference type="ARBA" id="ARBA00023157"/>
    </source>
</evidence>
<dbReference type="PRINTS" id="PR00722">
    <property type="entry name" value="CHYMOTRYPSIN"/>
</dbReference>
<name>A0A4U5U431_COLLU</name>
<accession>A0A4U5U431</accession>
<dbReference type="GO" id="GO:0004252">
    <property type="term" value="F:serine-type endopeptidase activity"/>
    <property type="evidence" value="ECO:0007669"/>
    <property type="project" value="InterPro"/>
</dbReference>
<dbReference type="PROSITE" id="PS00134">
    <property type="entry name" value="TRYPSIN_HIS"/>
    <property type="match status" value="1"/>
</dbReference>
<proteinExistence type="predicted"/>
<reference evidence="4 5" key="1">
    <citation type="submission" date="2019-01" db="EMBL/GenBank/DDBJ databases">
        <title>Genome Assembly of Collichthys lucidus.</title>
        <authorList>
            <person name="Cai M."/>
            <person name="Xiao S."/>
        </authorList>
    </citation>
    <scope>NUCLEOTIDE SEQUENCE [LARGE SCALE GENOMIC DNA]</scope>
    <source>
        <strain evidence="4">JT15FE1705JMU</strain>
        <tissue evidence="4">Muscle</tissue>
    </source>
</reference>
<dbReference type="PANTHER" id="PTHR24253:SF153">
    <property type="entry name" value="SERINE PROTEASE HEPSIN"/>
    <property type="match status" value="1"/>
</dbReference>
<keyword evidence="2" id="KW-0812">Transmembrane</keyword>
<dbReference type="Pfam" id="PF00089">
    <property type="entry name" value="Trypsin"/>
    <property type="match status" value="1"/>
</dbReference>
<dbReference type="InterPro" id="IPR009003">
    <property type="entry name" value="Peptidase_S1_PA"/>
</dbReference>
<protein>
    <submittedName>
        <fullName evidence="4">Cationic trypsin</fullName>
    </submittedName>
</protein>
<keyword evidence="2" id="KW-1133">Transmembrane helix</keyword>
<dbReference type="SMART" id="SM00020">
    <property type="entry name" value="Tryp_SPc"/>
    <property type="match status" value="1"/>
</dbReference>
<dbReference type="Proteomes" id="UP000298787">
    <property type="component" value="Chromosome 3"/>
</dbReference>
<gene>
    <name evidence="4" type="ORF">D9C73_002643</name>
</gene>
<evidence type="ECO:0000313" key="4">
    <source>
        <dbReference type="EMBL" id="TKS68580.1"/>
    </source>
</evidence>
<dbReference type="AlphaFoldDB" id="A0A4U5U431"/>
<evidence type="ECO:0000259" key="3">
    <source>
        <dbReference type="PROSITE" id="PS50240"/>
    </source>
</evidence>
<keyword evidence="2" id="KW-0472">Membrane</keyword>
<dbReference type="PANTHER" id="PTHR24253">
    <property type="entry name" value="TRANSMEMBRANE PROTEASE SERINE"/>
    <property type="match status" value="1"/>
</dbReference>
<dbReference type="InterPro" id="IPR018114">
    <property type="entry name" value="TRYPSIN_HIS"/>
</dbReference>
<feature type="transmembrane region" description="Helical" evidence="2">
    <location>
        <begin position="35"/>
        <end position="56"/>
    </location>
</feature>
<sequence length="273" mass="29845">MCGALQPVGSVDKTLSGFSSFRCCGTKAVIRRRTAALACVMLFFLMWVGVTVRAAVDLQKRIIGGEPCERPYHVKLRAVAARGSHKLCGGSLISDKWILTAAHCFETGRTMYASVNAAQEVKITANPVIYKDDNNRPHDIMLLQLPNSTDIQPVALPDSLDSKPCLKIGKTIQIAGQGATKGGPNNKRGFLRSSKNVPTEYNPCSKYPLELDITSTRPAYTTEKAQSNRIDIAVLKFCPLAKQSETDDDVADGRNAVIYQSYRSPSTRCSFIQ</sequence>
<evidence type="ECO:0000256" key="2">
    <source>
        <dbReference type="SAM" id="Phobius"/>
    </source>
</evidence>
<keyword evidence="1" id="KW-1015">Disulfide bond</keyword>
<keyword evidence="5" id="KW-1185">Reference proteome</keyword>